<comment type="caution">
    <text evidence="2">The sequence shown here is derived from an EMBL/GenBank/DDBJ whole genome shotgun (WGS) entry which is preliminary data.</text>
</comment>
<evidence type="ECO:0000256" key="1">
    <source>
        <dbReference type="SAM" id="MobiDB-lite"/>
    </source>
</evidence>
<organism evidence="2 3">
    <name type="scientific">Rhizophagus irregularis</name>
    <dbReference type="NCBI Taxonomy" id="588596"/>
    <lineage>
        <taxon>Eukaryota</taxon>
        <taxon>Fungi</taxon>
        <taxon>Fungi incertae sedis</taxon>
        <taxon>Mucoromycota</taxon>
        <taxon>Glomeromycotina</taxon>
        <taxon>Glomeromycetes</taxon>
        <taxon>Glomerales</taxon>
        <taxon>Glomeraceae</taxon>
        <taxon>Rhizophagus</taxon>
    </lineage>
</organism>
<feature type="non-terminal residue" evidence="2">
    <location>
        <position position="149"/>
    </location>
</feature>
<reference evidence="2 3" key="1">
    <citation type="submission" date="2016-04" db="EMBL/GenBank/DDBJ databases">
        <title>Genome analyses suggest a sexual origin of heterokaryosis in a supposedly ancient asexual fungus.</title>
        <authorList>
            <person name="Ropars J."/>
            <person name="Sedzielewska K."/>
            <person name="Noel J."/>
            <person name="Charron P."/>
            <person name="Farinelli L."/>
            <person name="Marton T."/>
            <person name="Kruger M."/>
            <person name="Pelin A."/>
            <person name="Brachmann A."/>
            <person name="Corradi N."/>
        </authorList>
    </citation>
    <scope>NUCLEOTIDE SEQUENCE [LARGE SCALE GENOMIC DNA]</scope>
    <source>
        <strain evidence="2 3">A5</strain>
    </source>
</reference>
<accession>A0A2N0NDA7</accession>
<dbReference type="EMBL" id="LLXJ01010688">
    <property type="protein sequence ID" value="PKB92550.1"/>
    <property type="molecule type" value="Genomic_DNA"/>
</dbReference>
<gene>
    <name evidence="2" type="ORF">RhiirA5_444277</name>
</gene>
<dbReference type="Proteomes" id="UP000232722">
    <property type="component" value="Unassembled WGS sequence"/>
</dbReference>
<proteinExistence type="predicted"/>
<dbReference type="VEuPathDB" id="FungiDB:RhiirA1_399792"/>
<sequence>MEKFSISNKSDNELFDLIYSSEQKEENTPDANANIDAQNRNLPISDDEDSETNSEDELVRNSIVEPRLSRISLRGARGRGQGRGRGSGKVEAACYLSMKEYWNVPTLTGIIATILDPRLKKLKFVNNSVIKNETIEKLRRLYSNEKFEN</sequence>
<evidence type="ECO:0000313" key="2">
    <source>
        <dbReference type="EMBL" id="PKB92550.1"/>
    </source>
</evidence>
<name>A0A2N0NDA7_9GLOM</name>
<reference evidence="2 3" key="2">
    <citation type="submission" date="2017-09" db="EMBL/GenBank/DDBJ databases">
        <title>Extensive intraspecific genome diversity in a model arbuscular mycorrhizal fungus.</title>
        <authorList>
            <person name="Chen E.C."/>
            <person name="Morin E."/>
            <person name="Beaudet D."/>
            <person name="Noel J."/>
            <person name="Ndikumana S."/>
            <person name="Charron P."/>
            <person name="St-Onge C."/>
            <person name="Giorgi J."/>
            <person name="Grigoriev I.V."/>
            <person name="Roux C."/>
            <person name="Martin F.M."/>
            <person name="Corradi N."/>
        </authorList>
    </citation>
    <scope>NUCLEOTIDE SEQUENCE [LARGE SCALE GENOMIC DNA]</scope>
    <source>
        <strain evidence="2 3">A5</strain>
    </source>
</reference>
<protein>
    <submittedName>
        <fullName evidence="2">Uncharacterized protein</fullName>
    </submittedName>
</protein>
<feature type="compositionally biased region" description="Polar residues" evidence="1">
    <location>
        <begin position="29"/>
        <end position="42"/>
    </location>
</feature>
<feature type="compositionally biased region" description="Acidic residues" evidence="1">
    <location>
        <begin position="45"/>
        <end position="56"/>
    </location>
</feature>
<evidence type="ECO:0000313" key="3">
    <source>
        <dbReference type="Proteomes" id="UP000232722"/>
    </source>
</evidence>
<dbReference type="AlphaFoldDB" id="A0A2N0NDA7"/>
<feature type="region of interest" description="Disordered" evidence="1">
    <location>
        <begin position="20"/>
        <end position="58"/>
    </location>
</feature>